<dbReference type="PANTHER" id="PTHR43420:SF44">
    <property type="entry name" value="ACETYLTRANSFERASE YPEA"/>
    <property type="match status" value="1"/>
</dbReference>
<dbReference type="Proteomes" id="UP000199598">
    <property type="component" value="Unassembled WGS sequence"/>
</dbReference>
<evidence type="ECO:0000259" key="3">
    <source>
        <dbReference type="PROSITE" id="PS51186"/>
    </source>
</evidence>
<dbReference type="InterPro" id="IPR050680">
    <property type="entry name" value="YpeA/RimI_acetyltransf"/>
</dbReference>
<dbReference type="InterPro" id="IPR016181">
    <property type="entry name" value="Acyl_CoA_acyltransferase"/>
</dbReference>
<dbReference type="Gene3D" id="3.40.630.30">
    <property type="match status" value="2"/>
</dbReference>
<evidence type="ECO:0000256" key="1">
    <source>
        <dbReference type="ARBA" id="ARBA00022679"/>
    </source>
</evidence>
<dbReference type="PROSITE" id="PS51186">
    <property type="entry name" value="GNAT"/>
    <property type="match status" value="2"/>
</dbReference>
<accession>A0A1I4D6U8</accession>
<keyword evidence="2" id="KW-0012">Acyltransferase</keyword>
<comment type="caution">
    <text evidence="4">The sequence shown here is derived from an EMBL/GenBank/DDBJ whole genome shotgun (WGS) entry which is preliminary data.</text>
</comment>
<evidence type="ECO:0000313" key="5">
    <source>
        <dbReference type="Proteomes" id="UP000199598"/>
    </source>
</evidence>
<keyword evidence="5" id="KW-1185">Reference proteome</keyword>
<sequence>MILFRRASEFSLSQLHQVMVLAFSDYVIQMDMPLADFERMIRARGFDAELSWVATDNEQLVGFWFIGKQDAYPGTIYAVSTGTAPKARGKGIASKLFAKVEEYAAQQGYHHIQLEVITSNTAAVKAYEKLGFQTKRNFQCFSLHKAAFADRNSERMPVPADWAEIEPKAAGLWERAPSWQNTAFAIRALTDGVTAYKIEQNGQLAGYIAFTRKTGAVMQIAVAPDKRRQGYATALLTAAFANMNKEALTFINLDEGDETIMQALSKLGATKTLQQYEMHRALQTSTAHGQESMLTTP</sequence>
<evidence type="ECO:0000256" key="2">
    <source>
        <dbReference type="ARBA" id="ARBA00023315"/>
    </source>
</evidence>
<dbReference type="Pfam" id="PF00583">
    <property type="entry name" value="Acetyltransf_1"/>
    <property type="match status" value="2"/>
</dbReference>
<protein>
    <submittedName>
        <fullName evidence="4">Acetyltransferase (GNAT) family protein</fullName>
    </submittedName>
</protein>
<organism evidence="4 5">
    <name type="scientific">Pseudovibrio ascidiaceicola</name>
    <dbReference type="NCBI Taxonomy" id="285279"/>
    <lineage>
        <taxon>Bacteria</taxon>
        <taxon>Pseudomonadati</taxon>
        <taxon>Pseudomonadota</taxon>
        <taxon>Alphaproteobacteria</taxon>
        <taxon>Hyphomicrobiales</taxon>
        <taxon>Stappiaceae</taxon>
        <taxon>Pseudovibrio</taxon>
    </lineage>
</organism>
<dbReference type="CDD" id="cd04301">
    <property type="entry name" value="NAT_SF"/>
    <property type="match status" value="2"/>
</dbReference>
<dbReference type="RefSeq" id="WP_208860508.1">
    <property type="nucleotide sequence ID" value="NZ_FOSK01000011.1"/>
</dbReference>
<proteinExistence type="predicted"/>
<dbReference type="EMBL" id="FOSK01000011">
    <property type="protein sequence ID" value="SFK89308.1"/>
    <property type="molecule type" value="Genomic_DNA"/>
</dbReference>
<reference evidence="4 5" key="1">
    <citation type="submission" date="2016-10" db="EMBL/GenBank/DDBJ databases">
        <authorList>
            <person name="Varghese N."/>
            <person name="Submissions S."/>
        </authorList>
    </citation>
    <scope>NUCLEOTIDE SEQUENCE [LARGE SCALE GENOMIC DNA]</scope>
    <source>
        <strain evidence="4 5">DSM 16392</strain>
    </source>
</reference>
<dbReference type="InterPro" id="IPR000182">
    <property type="entry name" value="GNAT_dom"/>
</dbReference>
<feature type="domain" description="N-acetyltransferase" evidence="3">
    <location>
        <begin position="156"/>
        <end position="289"/>
    </location>
</feature>
<dbReference type="SUPFAM" id="SSF55729">
    <property type="entry name" value="Acyl-CoA N-acyltransferases (Nat)"/>
    <property type="match status" value="1"/>
</dbReference>
<evidence type="ECO:0000313" key="4">
    <source>
        <dbReference type="EMBL" id="SFK89308.1"/>
    </source>
</evidence>
<keyword evidence="1" id="KW-0808">Transferase</keyword>
<dbReference type="PANTHER" id="PTHR43420">
    <property type="entry name" value="ACETYLTRANSFERASE"/>
    <property type="match status" value="1"/>
</dbReference>
<gene>
    <name evidence="4" type="ORF">SAMN04488518_11115</name>
</gene>
<name>A0A1I4D6U8_9HYPH</name>
<feature type="domain" description="N-acetyltransferase" evidence="3">
    <location>
        <begin position="2"/>
        <end position="161"/>
    </location>
</feature>